<dbReference type="Proteomes" id="UP001234989">
    <property type="component" value="Chromosome 8"/>
</dbReference>
<dbReference type="Gene3D" id="3.30.420.10">
    <property type="entry name" value="Ribonuclease H-like superfamily/Ribonuclease H"/>
    <property type="match status" value="1"/>
</dbReference>
<proteinExistence type="predicted"/>
<organism evidence="1 2">
    <name type="scientific">Solanum verrucosum</name>
    <dbReference type="NCBI Taxonomy" id="315347"/>
    <lineage>
        <taxon>Eukaryota</taxon>
        <taxon>Viridiplantae</taxon>
        <taxon>Streptophyta</taxon>
        <taxon>Embryophyta</taxon>
        <taxon>Tracheophyta</taxon>
        <taxon>Spermatophyta</taxon>
        <taxon>Magnoliopsida</taxon>
        <taxon>eudicotyledons</taxon>
        <taxon>Gunneridae</taxon>
        <taxon>Pentapetalae</taxon>
        <taxon>asterids</taxon>
        <taxon>lamiids</taxon>
        <taxon>Solanales</taxon>
        <taxon>Solanaceae</taxon>
        <taxon>Solanoideae</taxon>
        <taxon>Solaneae</taxon>
        <taxon>Solanum</taxon>
    </lineage>
</organism>
<accession>A0AAF0ZJC1</accession>
<dbReference type="GO" id="GO:0003676">
    <property type="term" value="F:nucleic acid binding"/>
    <property type="evidence" value="ECO:0007669"/>
    <property type="project" value="InterPro"/>
</dbReference>
<dbReference type="AlphaFoldDB" id="A0AAF0ZJC1"/>
<feature type="non-terminal residue" evidence="1">
    <location>
        <position position="1"/>
    </location>
</feature>
<keyword evidence="2" id="KW-1185">Reference proteome</keyword>
<reference evidence="1" key="1">
    <citation type="submission" date="2023-08" db="EMBL/GenBank/DDBJ databases">
        <title>A de novo genome assembly of Solanum verrucosum Schlechtendal, a Mexican diploid species geographically isolated from the other diploid A-genome species in potato relatives.</title>
        <authorList>
            <person name="Hosaka K."/>
        </authorList>
    </citation>
    <scope>NUCLEOTIDE SEQUENCE</scope>
    <source>
        <tissue evidence="1">Young leaves</tissue>
    </source>
</reference>
<dbReference type="InterPro" id="IPR036397">
    <property type="entry name" value="RNaseH_sf"/>
</dbReference>
<dbReference type="SUPFAM" id="SSF53098">
    <property type="entry name" value="Ribonuclease H-like"/>
    <property type="match status" value="1"/>
</dbReference>
<name>A0AAF0ZJC1_SOLVR</name>
<evidence type="ECO:0000313" key="1">
    <source>
        <dbReference type="EMBL" id="WMV41147.1"/>
    </source>
</evidence>
<protein>
    <recommendedName>
        <fullName evidence="3">Integrase catalytic domain-containing protein</fullName>
    </recommendedName>
</protein>
<evidence type="ECO:0000313" key="2">
    <source>
        <dbReference type="Proteomes" id="UP001234989"/>
    </source>
</evidence>
<dbReference type="EMBL" id="CP133619">
    <property type="protein sequence ID" value="WMV41147.1"/>
    <property type="molecule type" value="Genomic_DNA"/>
</dbReference>
<gene>
    <name evidence="1" type="ORF">MTR67_034532</name>
</gene>
<dbReference type="InterPro" id="IPR012337">
    <property type="entry name" value="RNaseH-like_sf"/>
</dbReference>
<sequence>SDQGTQFTSHFWKAFEKGLGTKVKLSTTFHPQTNGYHSSIDMAPFEVMYGKRCRYPVGWFEVGEIALIGPERVFEAIEKVCHDPSQHPGRDTV</sequence>
<evidence type="ECO:0008006" key="3">
    <source>
        <dbReference type="Google" id="ProtNLM"/>
    </source>
</evidence>